<dbReference type="GO" id="GO:0005829">
    <property type="term" value="C:cytosol"/>
    <property type="evidence" value="ECO:0007669"/>
    <property type="project" value="TreeGrafter"/>
</dbReference>
<accession>A0A1E7KHI3</accession>
<dbReference type="EMBL" id="LJGU01000119">
    <property type="protein sequence ID" value="OEV03422.1"/>
    <property type="molecule type" value="Genomic_DNA"/>
</dbReference>
<dbReference type="GO" id="GO:0005524">
    <property type="term" value="F:ATP binding"/>
    <property type="evidence" value="ECO:0007669"/>
    <property type="project" value="TreeGrafter"/>
</dbReference>
<sequence>MTPRGDWQRHVLQDLNDPSAASSGSSREEAHPGGSREGAGAGVPPEGERTADGDGPAAGGGGPTLSVTGLGAGSPQRPAAPPDATPQSPPTPVSMPVVAPEVAPAQGRQRHGDTTVGRALAMLRRLFSATAAESTTLTEYARSIQQPLTTGRQIAVTSIRGGAGKTTVAALLALTYAHYRTDPVLALEADPALGTLPRSLGATEIRWSCADLARLVDPSMQLTDLTGYLVPYPGGWLLPASQGTIGGQLDVESYRIVMTAMRRYFGTTVVDCETLPAEVARTAVTTTQARVLATPATVEGVAATRTILDWLGGLHRSMRPTTVVALTHTSPDTTMDVRRATEHLQHGGAQVAVLPYDRHLAAGGEVRTSLLAGETRRAVARLTAMVTDCAMSRERRASGTSR</sequence>
<name>A0A1E7KHI3_9ACTN</name>
<dbReference type="InterPro" id="IPR027417">
    <property type="entry name" value="P-loop_NTPase"/>
</dbReference>
<protein>
    <recommendedName>
        <fullName evidence="4">ATPase</fullName>
    </recommendedName>
</protein>
<dbReference type="GO" id="GO:0016887">
    <property type="term" value="F:ATP hydrolysis activity"/>
    <property type="evidence" value="ECO:0007669"/>
    <property type="project" value="TreeGrafter"/>
</dbReference>
<evidence type="ECO:0000256" key="1">
    <source>
        <dbReference type="SAM" id="MobiDB-lite"/>
    </source>
</evidence>
<dbReference type="Proteomes" id="UP000176101">
    <property type="component" value="Unassembled WGS sequence"/>
</dbReference>
<reference evidence="2 3" key="1">
    <citation type="journal article" date="2016" name="Front. Microbiol.">
        <title>Comparative Genomics Analysis of Streptomyces Species Reveals Their Adaptation to the Marine Environment and Their Diversity at the Genomic Level.</title>
        <authorList>
            <person name="Tian X."/>
            <person name="Zhang Z."/>
            <person name="Yang T."/>
            <person name="Chen M."/>
            <person name="Li J."/>
            <person name="Chen F."/>
            <person name="Yang J."/>
            <person name="Li W."/>
            <person name="Zhang B."/>
            <person name="Zhang Z."/>
            <person name="Wu J."/>
            <person name="Zhang C."/>
            <person name="Long L."/>
            <person name="Xiao J."/>
        </authorList>
    </citation>
    <scope>NUCLEOTIDE SEQUENCE [LARGE SCALE GENOMIC DNA]</scope>
    <source>
        <strain evidence="2 3">SCSIO 02100</strain>
    </source>
</reference>
<dbReference type="InterPro" id="IPR050625">
    <property type="entry name" value="ParA/MinD_ATPase"/>
</dbReference>
<comment type="caution">
    <text evidence="2">The sequence shown here is derived from an EMBL/GenBank/DDBJ whole genome shotgun (WGS) entry which is preliminary data.</text>
</comment>
<evidence type="ECO:0008006" key="4">
    <source>
        <dbReference type="Google" id="ProtNLM"/>
    </source>
</evidence>
<dbReference type="SUPFAM" id="SSF52540">
    <property type="entry name" value="P-loop containing nucleoside triphosphate hydrolases"/>
    <property type="match status" value="1"/>
</dbReference>
<dbReference type="AlphaFoldDB" id="A0A1E7KHI3"/>
<dbReference type="PATRIC" id="fig|1075402.3.peg.4914"/>
<feature type="compositionally biased region" description="Basic and acidic residues" evidence="1">
    <location>
        <begin position="1"/>
        <end position="12"/>
    </location>
</feature>
<keyword evidence="3" id="KW-1185">Reference proteome</keyword>
<dbReference type="OrthoDB" id="3425679at2"/>
<dbReference type="PANTHER" id="PTHR43384">
    <property type="entry name" value="SEPTUM SITE-DETERMINING PROTEIN MIND HOMOLOG, CHLOROPLASTIC-RELATED"/>
    <property type="match status" value="1"/>
</dbReference>
<dbReference type="GO" id="GO:0051782">
    <property type="term" value="P:negative regulation of cell division"/>
    <property type="evidence" value="ECO:0007669"/>
    <property type="project" value="TreeGrafter"/>
</dbReference>
<dbReference type="STRING" id="1075402.AN216_11135"/>
<organism evidence="2 3">
    <name type="scientific">Streptomyces oceani</name>
    <dbReference type="NCBI Taxonomy" id="1075402"/>
    <lineage>
        <taxon>Bacteria</taxon>
        <taxon>Bacillati</taxon>
        <taxon>Actinomycetota</taxon>
        <taxon>Actinomycetes</taxon>
        <taxon>Kitasatosporales</taxon>
        <taxon>Streptomycetaceae</taxon>
        <taxon>Streptomyces</taxon>
    </lineage>
</organism>
<evidence type="ECO:0000313" key="2">
    <source>
        <dbReference type="EMBL" id="OEV03422.1"/>
    </source>
</evidence>
<feature type="region of interest" description="Disordered" evidence="1">
    <location>
        <begin position="1"/>
        <end position="97"/>
    </location>
</feature>
<feature type="compositionally biased region" description="Pro residues" evidence="1">
    <location>
        <begin position="78"/>
        <end position="93"/>
    </location>
</feature>
<dbReference type="GO" id="GO:0009898">
    <property type="term" value="C:cytoplasmic side of plasma membrane"/>
    <property type="evidence" value="ECO:0007669"/>
    <property type="project" value="TreeGrafter"/>
</dbReference>
<evidence type="ECO:0000313" key="3">
    <source>
        <dbReference type="Proteomes" id="UP000176101"/>
    </source>
</evidence>
<dbReference type="PANTHER" id="PTHR43384:SF14">
    <property type="entry name" value="ESX-1 SECRETION-ASSOCIATED PROTEIN ESPI"/>
    <property type="match status" value="1"/>
</dbReference>
<dbReference type="Gene3D" id="3.40.50.300">
    <property type="entry name" value="P-loop containing nucleotide triphosphate hydrolases"/>
    <property type="match status" value="1"/>
</dbReference>
<gene>
    <name evidence="2" type="ORF">AN216_11135</name>
</gene>
<proteinExistence type="predicted"/>